<reference evidence="12" key="1">
    <citation type="submission" date="2018-11" db="EMBL/GenBank/DDBJ databases">
        <title>Venom-gland transcriptomics and venom proteomics of the Florida green centipede (Hemiscolopendra marginata) reveal sex-based variation in a centipede venom.</title>
        <authorList>
            <person name="Nystrom G.S."/>
            <person name="Ward M.J."/>
            <person name="Ellsworth S.A."/>
            <person name="Rokyta D.R."/>
        </authorList>
    </citation>
    <scope>NUCLEOTIDE SEQUENCE</scope>
    <source>
        <tissue evidence="12">Venom gland</tissue>
    </source>
</reference>
<protein>
    <submittedName>
        <fullName evidence="12">VGT2</fullName>
    </submittedName>
</protein>
<proteinExistence type="inferred from homology"/>
<keyword evidence="7 10" id="KW-1133">Transmembrane helix</keyword>
<feature type="domain" description="Major facilitator superfamily (MFS) profile" evidence="11">
    <location>
        <begin position="30"/>
        <end position="471"/>
    </location>
</feature>
<sequence length="514" mass="56914">MAETEARPPPTPPPPAIPRYRLCPSCRMTITVMAFVACFLTYMLRLNLGIAIVSMLKAKNETKKKLLDPQNCSVYEVSKKKTGEMGEFDWEKKEVGILLSCFFYGYILTQIPSGWLCEKIGGKRVLIVGVGMTAVLTLLIPEGARLSIYVLIAIRIVQGMFSAVAFPSLHSIVGSWAPTEERGLLMSLAYSGMYVGTLVNFPLCSTIATYAGWPYIFYVTGSFGIVWLIMSIFLIYSNPESHPRISQKEKAYLLATLDEPGTHDMKIPWLKMLLSKAVWAITFSHLAANWGLYTLALNLPLYMDNVLKFEVEKIGLLLSIPYLCTMIVNISAGQISDVMARRKVMSLTKQRKLFNTIGMVCPGILMSVLTIFSCHERYYAVVCITFTQALGGVAFAGGFFYNHVDIAPQFAGILMGLTNCLAQLPGIISPTIAGLITPNGIRSEWAIVFYICSALYAFGAVTYLTMGTAERQSWAKESPDHLLFEPPPERLRPLDSAASRRPSIKPGATQPKRQ</sequence>
<keyword evidence="5 10" id="KW-0812">Transmembrane</keyword>
<dbReference type="AlphaFoldDB" id="A0A646QF35"/>
<feature type="transmembrane region" description="Helical" evidence="10">
    <location>
        <begin position="215"/>
        <end position="236"/>
    </location>
</feature>
<feature type="transmembrane region" description="Helical" evidence="10">
    <location>
        <begin position="273"/>
        <end position="293"/>
    </location>
</feature>
<organism evidence="12">
    <name type="scientific">Hemiscolopendra marginata</name>
    <dbReference type="NCBI Taxonomy" id="943146"/>
    <lineage>
        <taxon>Eukaryota</taxon>
        <taxon>Metazoa</taxon>
        <taxon>Ecdysozoa</taxon>
        <taxon>Arthropoda</taxon>
        <taxon>Myriapoda</taxon>
        <taxon>Chilopoda</taxon>
        <taxon>Pleurostigmophora</taxon>
        <taxon>Scolopendromorpha</taxon>
        <taxon>Scolopendridae</taxon>
        <taxon>Hemiscolopendra</taxon>
    </lineage>
</organism>
<dbReference type="Pfam" id="PF07690">
    <property type="entry name" value="MFS_1"/>
    <property type="match status" value="1"/>
</dbReference>
<feature type="transmembrane region" description="Helical" evidence="10">
    <location>
        <begin position="313"/>
        <end position="332"/>
    </location>
</feature>
<feature type="compositionally biased region" description="Basic and acidic residues" evidence="9">
    <location>
        <begin position="477"/>
        <end position="493"/>
    </location>
</feature>
<dbReference type="PIRSF" id="PIRSF002808">
    <property type="entry name" value="Hexose_phosphate_transp"/>
    <property type="match status" value="1"/>
</dbReference>
<evidence type="ECO:0000259" key="11">
    <source>
        <dbReference type="PROSITE" id="PS50850"/>
    </source>
</evidence>
<feature type="transmembrane region" description="Helical" evidence="10">
    <location>
        <begin position="146"/>
        <end position="172"/>
    </location>
</feature>
<name>A0A646QF35_9MYRI</name>
<dbReference type="SUPFAM" id="SSF103473">
    <property type="entry name" value="MFS general substrate transporter"/>
    <property type="match status" value="1"/>
</dbReference>
<feature type="transmembrane region" description="Helical" evidence="10">
    <location>
        <begin position="445"/>
        <end position="466"/>
    </location>
</feature>
<dbReference type="EMBL" id="GHBY01000135">
    <property type="protein sequence ID" value="MUP40312.1"/>
    <property type="molecule type" value="Transcribed_RNA"/>
</dbReference>
<feature type="transmembrane region" description="Helical" evidence="10">
    <location>
        <begin position="95"/>
        <end position="117"/>
    </location>
</feature>
<dbReference type="Gene3D" id="1.20.1250.20">
    <property type="entry name" value="MFS general substrate transporter like domains"/>
    <property type="match status" value="2"/>
</dbReference>
<feature type="transmembrane region" description="Helical" evidence="10">
    <location>
        <begin position="378"/>
        <end position="401"/>
    </location>
</feature>
<evidence type="ECO:0000256" key="6">
    <source>
        <dbReference type="ARBA" id="ARBA00022847"/>
    </source>
</evidence>
<evidence type="ECO:0000256" key="9">
    <source>
        <dbReference type="SAM" id="MobiDB-lite"/>
    </source>
</evidence>
<feature type="transmembrane region" description="Helical" evidence="10">
    <location>
        <begin position="184"/>
        <end position="203"/>
    </location>
</feature>
<keyword evidence="3" id="KW-0813">Transport</keyword>
<evidence type="ECO:0000256" key="10">
    <source>
        <dbReference type="SAM" id="Phobius"/>
    </source>
</evidence>
<dbReference type="GO" id="GO:0006820">
    <property type="term" value="P:monoatomic anion transport"/>
    <property type="evidence" value="ECO:0007669"/>
    <property type="project" value="TreeGrafter"/>
</dbReference>
<evidence type="ECO:0000256" key="1">
    <source>
        <dbReference type="ARBA" id="ARBA00004651"/>
    </source>
</evidence>
<feature type="transmembrane region" description="Helical" evidence="10">
    <location>
        <begin position="29"/>
        <end position="56"/>
    </location>
</feature>
<accession>A0A646QF35</accession>
<evidence type="ECO:0000256" key="8">
    <source>
        <dbReference type="ARBA" id="ARBA00023136"/>
    </source>
</evidence>
<comment type="subcellular location">
    <subcellularLocation>
        <location evidence="1">Cell membrane</location>
        <topology evidence="1">Multi-pass membrane protein</topology>
    </subcellularLocation>
</comment>
<dbReference type="GO" id="GO:0015293">
    <property type="term" value="F:symporter activity"/>
    <property type="evidence" value="ECO:0007669"/>
    <property type="project" value="UniProtKB-KW"/>
</dbReference>
<dbReference type="InterPro" id="IPR011701">
    <property type="entry name" value="MFS"/>
</dbReference>
<dbReference type="InterPro" id="IPR050382">
    <property type="entry name" value="MFS_Na/Anion_cotransporter"/>
</dbReference>
<feature type="transmembrane region" description="Helical" evidence="10">
    <location>
        <begin position="124"/>
        <end position="140"/>
    </location>
</feature>
<evidence type="ECO:0000256" key="4">
    <source>
        <dbReference type="ARBA" id="ARBA00022475"/>
    </source>
</evidence>
<dbReference type="InterPro" id="IPR036259">
    <property type="entry name" value="MFS_trans_sf"/>
</dbReference>
<keyword evidence="6" id="KW-0769">Symport</keyword>
<dbReference type="GO" id="GO:0005886">
    <property type="term" value="C:plasma membrane"/>
    <property type="evidence" value="ECO:0007669"/>
    <property type="project" value="UniProtKB-SubCell"/>
</dbReference>
<dbReference type="FunFam" id="1.20.1250.20:FF:000003">
    <property type="entry name" value="Solute carrier family 17 member 3"/>
    <property type="match status" value="1"/>
</dbReference>
<feature type="transmembrane region" description="Helical" evidence="10">
    <location>
        <begin position="413"/>
        <end position="433"/>
    </location>
</feature>
<evidence type="ECO:0000256" key="2">
    <source>
        <dbReference type="ARBA" id="ARBA00009598"/>
    </source>
</evidence>
<feature type="region of interest" description="Disordered" evidence="9">
    <location>
        <begin position="477"/>
        <end position="514"/>
    </location>
</feature>
<dbReference type="InterPro" id="IPR020846">
    <property type="entry name" value="MFS_dom"/>
</dbReference>
<keyword evidence="4" id="KW-1003">Cell membrane</keyword>
<dbReference type="PROSITE" id="PS50850">
    <property type="entry name" value="MFS"/>
    <property type="match status" value="1"/>
</dbReference>
<dbReference type="InterPro" id="IPR000849">
    <property type="entry name" value="Sugar_P_transporter"/>
</dbReference>
<dbReference type="PANTHER" id="PTHR11662">
    <property type="entry name" value="SOLUTE CARRIER FAMILY 17"/>
    <property type="match status" value="1"/>
</dbReference>
<feature type="transmembrane region" description="Helical" evidence="10">
    <location>
        <begin position="353"/>
        <end position="372"/>
    </location>
</feature>
<evidence type="ECO:0000256" key="7">
    <source>
        <dbReference type="ARBA" id="ARBA00022989"/>
    </source>
</evidence>
<comment type="similarity">
    <text evidence="2">Belongs to the major facilitator superfamily. Organophosphate:Pi antiporter (OPA) (TC 2.A.1.4) family.</text>
</comment>
<dbReference type="FunFam" id="1.20.1250.20:FF:000423">
    <property type="entry name" value="Putative inorganic phosphate cotransporter-like Protein"/>
    <property type="match status" value="1"/>
</dbReference>
<evidence type="ECO:0000256" key="3">
    <source>
        <dbReference type="ARBA" id="ARBA00022448"/>
    </source>
</evidence>
<evidence type="ECO:0000313" key="12">
    <source>
        <dbReference type="EMBL" id="MUP40312.1"/>
    </source>
</evidence>
<evidence type="ECO:0000256" key="5">
    <source>
        <dbReference type="ARBA" id="ARBA00022692"/>
    </source>
</evidence>
<keyword evidence="8 10" id="KW-0472">Membrane</keyword>
<dbReference type="PANTHER" id="PTHR11662:SF399">
    <property type="entry name" value="FI19708P1-RELATED"/>
    <property type="match status" value="1"/>
</dbReference>
<dbReference type="CDD" id="cd17318">
    <property type="entry name" value="MFS_SLC17"/>
    <property type="match status" value="1"/>
</dbReference>